<dbReference type="Pfam" id="PF00990">
    <property type="entry name" value="GGDEF"/>
    <property type="match status" value="1"/>
</dbReference>
<dbReference type="EMBL" id="JAAQTL010000003">
    <property type="protein sequence ID" value="NID17390.1"/>
    <property type="molecule type" value="Genomic_DNA"/>
</dbReference>
<dbReference type="Proteomes" id="UP000518878">
    <property type="component" value="Unassembled WGS sequence"/>
</dbReference>
<evidence type="ECO:0000256" key="1">
    <source>
        <dbReference type="ARBA" id="ARBA00001946"/>
    </source>
</evidence>
<dbReference type="NCBIfam" id="TIGR00254">
    <property type="entry name" value="GGDEF"/>
    <property type="match status" value="1"/>
</dbReference>
<evidence type="ECO:0000256" key="3">
    <source>
        <dbReference type="ARBA" id="ARBA00034247"/>
    </source>
</evidence>
<dbReference type="InterPro" id="IPR050469">
    <property type="entry name" value="Diguanylate_Cyclase"/>
</dbReference>
<gene>
    <name evidence="8" type="ORF">HBF32_18085</name>
</gene>
<evidence type="ECO:0000256" key="6">
    <source>
        <dbReference type="SAM" id="SignalP"/>
    </source>
</evidence>
<dbReference type="InterPro" id="IPR029787">
    <property type="entry name" value="Nucleotide_cyclase"/>
</dbReference>
<feature type="transmembrane region" description="Helical" evidence="5">
    <location>
        <begin position="393"/>
        <end position="410"/>
    </location>
</feature>
<dbReference type="AlphaFoldDB" id="A0A7X5TRQ4"/>
<keyword evidence="6" id="KW-0732">Signal</keyword>
<protein>
    <recommendedName>
        <fullName evidence="2">diguanylate cyclase</fullName>
        <ecNumber evidence="2">2.7.7.65</ecNumber>
    </recommendedName>
</protein>
<keyword evidence="5" id="KW-0472">Membrane</keyword>
<comment type="cofactor">
    <cofactor evidence="1">
        <name>Mg(2+)</name>
        <dbReference type="ChEBI" id="CHEBI:18420"/>
    </cofactor>
</comment>
<dbReference type="GO" id="GO:0043709">
    <property type="term" value="P:cell adhesion involved in single-species biofilm formation"/>
    <property type="evidence" value="ECO:0007669"/>
    <property type="project" value="TreeGrafter"/>
</dbReference>
<dbReference type="InterPro" id="IPR043128">
    <property type="entry name" value="Rev_trsase/Diguanyl_cyclase"/>
</dbReference>
<feature type="domain" description="GGDEF" evidence="7">
    <location>
        <begin position="453"/>
        <end position="585"/>
    </location>
</feature>
<evidence type="ECO:0000256" key="5">
    <source>
        <dbReference type="SAM" id="Phobius"/>
    </source>
</evidence>
<dbReference type="RefSeq" id="WP_166701203.1">
    <property type="nucleotide sequence ID" value="NZ_JAAQTL010000003.1"/>
</dbReference>
<dbReference type="CDD" id="cd01949">
    <property type="entry name" value="GGDEF"/>
    <property type="match status" value="1"/>
</dbReference>
<keyword evidence="5" id="KW-1133">Transmembrane helix</keyword>
<dbReference type="GO" id="GO:0052621">
    <property type="term" value="F:diguanylate cyclase activity"/>
    <property type="evidence" value="ECO:0007669"/>
    <property type="project" value="UniProtKB-EC"/>
</dbReference>
<feature type="chain" id="PRO_5030681674" description="diguanylate cyclase" evidence="6">
    <location>
        <begin position="30"/>
        <end position="609"/>
    </location>
</feature>
<dbReference type="SMART" id="SM00267">
    <property type="entry name" value="GGDEF"/>
    <property type="match status" value="1"/>
</dbReference>
<evidence type="ECO:0000313" key="8">
    <source>
        <dbReference type="EMBL" id="NID17390.1"/>
    </source>
</evidence>
<keyword evidence="5" id="KW-0812">Transmembrane</keyword>
<keyword evidence="9" id="KW-1185">Reference proteome</keyword>
<dbReference type="Gene3D" id="3.30.70.270">
    <property type="match status" value="1"/>
</dbReference>
<feature type="signal peptide" evidence="6">
    <location>
        <begin position="1"/>
        <end position="29"/>
    </location>
</feature>
<dbReference type="GO" id="GO:0005886">
    <property type="term" value="C:plasma membrane"/>
    <property type="evidence" value="ECO:0007669"/>
    <property type="project" value="TreeGrafter"/>
</dbReference>
<evidence type="ECO:0000259" key="7">
    <source>
        <dbReference type="PROSITE" id="PS50887"/>
    </source>
</evidence>
<dbReference type="PROSITE" id="PS50887">
    <property type="entry name" value="GGDEF"/>
    <property type="match status" value="1"/>
</dbReference>
<dbReference type="EC" id="2.7.7.65" evidence="2"/>
<sequence length="609" mass="66517">MGTAGRIFRRCRPAIALFALAAHAGTVLAQLAPGEDATATLAWADANKTSDHRDFLETLTRLGNDSGKLTAAQLAHLRYLEAWQVAYAGDYDDAAPLLEAVVGGSPDKVLRFRATATLINILGIAHRYQEAFSRLTELTDMLPGITDPQARLQGLGEAAQMLATAGQYELAADYAERMIQSTPTGDSACKGTFIKLHALYLGKKIDGSDARYTKGIADCEAADENLIANSLRADVAETAIHDRRPHDAIDLLEKRYPAVLRDSYPSLISQVESLLAQAYWDAGNAEAAGKYANAAVKSAPGGDASEPLAAALRTLYLIARERGDFQTAMRWLERYMQADKGYLDDVSARALAYQMVKQQVVSSHMEADALDRQNQILHLQREVDRRAMETSRLYIVLLLTVLATIALWLVRTKRSQLRFMRMARRDSLTGICNRQHFVERAQQALLAAQKAGRPSCLILFDLDHFKLVNDTYGHSEGDWVLLRVVAECRDHLLQEDVFGRLGGEEFAILLPGTDEAKGSERAEAIRGAIAAPPPDGPSSAHVTASFGVACTALHGVELDRLLIVADEALYRAKEAGRDRVVVATSTEPVPAKETPMPVAPSPHLRMARP</sequence>
<dbReference type="FunFam" id="3.30.70.270:FF:000001">
    <property type="entry name" value="Diguanylate cyclase domain protein"/>
    <property type="match status" value="1"/>
</dbReference>
<dbReference type="GO" id="GO:1902201">
    <property type="term" value="P:negative regulation of bacterial-type flagellum-dependent cell motility"/>
    <property type="evidence" value="ECO:0007669"/>
    <property type="project" value="TreeGrafter"/>
</dbReference>
<evidence type="ECO:0000313" key="9">
    <source>
        <dbReference type="Proteomes" id="UP000518878"/>
    </source>
</evidence>
<dbReference type="Gene3D" id="1.25.40.10">
    <property type="entry name" value="Tetratricopeptide repeat domain"/>
    <property type="match status" value="2"/>
</dbReference>
<comment type="catalytic activity">
    <reaction evidence="3">
        <text>2 GTP = 3',3'-c-di-GMP + 2 diphosphate</text>
        <dbReference type="Rhea" id="RHEA:24898"/>
        <dbReference type="ChEBI" id="CHEBI:33019"/>
        <dbReference type="ChEBI" id="CHEBI:37565"/>
        <dbReference type="ChEBI" id="CHEBI:58805"/>
        <dbReference type="EC" id="2.7.7.65"/>
    </reaction>
</comment>
<name>A0A7X5TRQ4_9GAMM</name>
<dbReference type="SUPFAM" id="SSF55073">
    <property type="entry name" value="Nucleotide cyclase"/>
    <property type="match status" value="1"/>
</dbReference>
<evidence type="ECO:0000256" key="2">
    <source>
        <dbReference type="ARBA" id="ARBA00012528"/>
    </source>
</evidence>
<organism evidence="8 9">
    <name type="scientific">Luteibacter yeojuensis</name>
    <dbReference type="NCBI Taxonomy" id="345309"/>
    <lineage>
        <taxon>Bacteria</taxon>
        <taxon>Pseudomonadati</taxon>
        <taxon>Pseudomonadota</taxon>
        <taxon>Gammaproteobacteria</taxon>
        <taxon>Lysobacterales</taxon>
        <taxon>Rhodanobacteraceae</taxon>
        <taxon>Luteibacter</taxon>
    </lineage>
</organism>
<evidence type="ECO:0000256" key="4">
    <source>
        <dbReference type="SAM" id="MobiDB-lite"/>
    </source>
</evidence>
<dbReference type="InterPro" id="IPR000160">
    <property type="entry name" value="GGDEF_dom"/>
</dbReference>
<dbReference type="SUPFAM" id="SSF48452">
    <property type="entry name" value="TPR-like"/>
    <property type="match status" value="1"/>
</dbReference>
<feature type="region of interest" description="Disordered" evidence="4">
    <location>
        <begin position="585"/>
        <end position="609"/>
    </location>
</feature>
<comment type="caution">
    <text evidence="8">The sequence shown here is derived from an EMBL/GenBank/DDBJ whole genome shotgun (WGS) entry which is preliminary data.</text>
</comment>
<accession>A0A7X5TRQ4</accession>
<proteinExistence type="predicted"/>
<dbReference type="PANTHER" id="PTHR45138">
    <property type="entry name" value="REGULATORY COMPONENTS OF SENSORY TRANSDUCTION SYSTEM"/>
    <property type="match status" value="1"/>
</dbReference>
<dbReference type="PANTHER" id="PTHR45138:SF9">
    <property type="entry name" value="DIGUANYLATE CYCLASE DGCM-RELATED"/>
    <property type="match status" value="1"/>
</dbReference>
<dbReference type="InterPro" id="IPR011990">
    <property type="entry name" value="TPR-like_helical_dom_sf"/>
</dbReference>
<reference evidence="8 9" key="1">
    <citation type="journal article" date="2006" name="Int. J. Syst. Evol. Microbiol.">
        <title>Dyella yeojuensis sp. nov., isolated from greenhouse soil in Korea.</title>
        <authorList>
            <person name="Kim B.Y."/>
            <person name="Weon H.Y."/>
            <person name="Lee K.H."/>
            <person name="Seok S.J."/>
            <person name="Kwon S.W."/>
            <person name="Go S.J."/>
            <person name="Stackebrandt E."/>
        </authorList>
    </citation>
    <scope>NUCLEOTIDE SEQUENCE [LARGE SCALE GENOMIC DNA]</scope>
    <source>
        <strain evidence="8 9">DSM 17673</strain>
    </source>
</reference>